<evidence type="ECO:0000256" key="1">
    <source>
        <dbReference type="SAM" id="SignalP"/>
    </source>
</evidence>
<keyword evidence="3" id="KW-1185">Reference proteome</keyword>
<reference evidence="2 3" key="2">
    <citation type="submission" date="2019-02" db="EMBL/GenBank/DDBJ databases">
        <title>'Lichenibacterium ramalinii' gen. nov. sp. nov., 'Lichenibacterium minor' gen. nov. sp. nov.</title>
        <authorList>
            <person name="Pankratov T."/>
        </authorList>
    </citation>
    <scope>NUCLEOTIDE SEQUENCE [LARGE SCALE GENOMIC DNA]</scope>
    <source>
        <strain evidence="2 3">RmlP026</strain>
    </source>
</reference>
<feature type="chain" id="PRO_5020345732" evidence="1">
    <location>
        <begin position="23"/>
        <end position="200"/>
    </location>
</feature>
<accession>A0A4Q2U9R0</accession>
<sequence>MLTRRALTAAAALCLLGGAAMAQSATRLRGTVVSIDGTALRIHDAAGHDVQIALSPTYTVTALVPAKLGDVTPGSFIGAAANTQPDGTLVAKEIHIFPEAMRGSGEGHRAFDLGPQSTMTNGTVGNEVKGAAGDTLTVAYKGGEKSITVPKDAPIVMFAPGDRAMLAPGAHVIVQAQAGEGGGLTAERVTVGKDGLVPPM</sequence>
<dbReference type="EMBL" id="QYBB01000011">
    <property type="protein sequence ID" value="RYC31827.1"/>
    <property type="molecule type" value="Genomic_DNA"/>
</dbReference>
<gene>
    <name evidence="2" type="ORF">D3273_11915</name>
</gene>
<feature type="signal peptide" evidence="1">
    <location>
        <begin position="1"/>
        <end position="22"/>
    </location>
</feature>
<evidence type="ECO:0000313" key="3">
    <source>
        <dbReference type="Proteomes" id="UP000290759"/>
    </source>
</evidence>
<dbReference type="Proteomes" id="UP000290759">
    <property type="component" value="Unassembled WGS sequence"/>
</dbReference>
<dbReference type="RefSeq" id="WP_129226764.1">
    <property type="nucleotide sequence ID" value="NZ_QYBB01000011.1"/>
</dbReference>
<protein>
    <submittedName>
        <fullName evidence="2">Uncharacterized protein</fullName>
    </submittedName>
</protein>
<proteinExistence type="predicted"/>
<name>A0A4Q2U9R0_9HYPH</name>
<dbReference type="OrthoDB" id="9799947at2"/>
<evidence type="ECO:0000313" key="2">
    <source>
        <dbReference type="EMBL" id="RYC31827.1"/>
    </source>
</evidence>
<reference evidence="2 3" key="1">
    <citation type="submission" date="2018-12" db="EMBL/GenBank/DDBJ databases">
        <authorList>
            <person name="Grouzdev D.S."/>
            <person name="Krutkina M.S."/>
        </authorList>
    </citation>
    <scope>NUCLEOTIDE SEQUENCE [LARGE SCALE GENOMIC DNA]</scope>
    <source>
        <strain evidence="2 3">RmlP026</strain>
    </source>
</reference>
<keyword evidence="1" id="KW-0732">Signal</keyword>
<organism evidence="2 3">
    <name type="scientific">Lichenibacterium minor</name>
    <dbReference type="NCBI Taxonomy" id="2316528"/>
    <lineage>
        <taxon>Bacteria</taxon>
        <taxon>Pseudomonadati</taxon>
        <taxon>Pseudomonadota</taxon>
        <taxon>Alphaproteobacteria</taxon>
        <taxon>Hyphomicrobiales</taxon>
        <taxon>Lichenihabitantaceae</taxon>
        <taxon>Lichenibacterium</taxon>
    </lineage>
</organism>
<comment type="caution">
    <text evidence="2">The sequence shown here is derived from an EMBL/GenBank/DDBJ whole genome shotgun (WGS) entry which is preliminary data.</text>
</comment>
<dbReference type="AlphaFoldDB" id="A0A4Q2U9R0"/>